<dbReference type="Pfam" id="PF12223">
    <property type="entry name" value="DUF3602"/>
    <property type="match status" value="1"/>
</dbReference>
<feature type="compositionally biased region" description="Low complexity" evidence="1">
    <location>
        <begin position="20"/>
        <end position="49"/>
    </location>
</feature>
<evidence type="ECO:0000256" key="1">
    <source>
        <dbReference type="SAM" id="MobiDB-lite"/>
    </source>
</evidence>
<dbReference type="InterPro" id="IPR022024">
    <property type="entry name" value="DUF3602"/>
</dbReference>
<gene>
    <name evidence="2" type="ORF">BM221_002266</name>
</gene>
<reference evidence="2 3" key="1">
    <citation type="journal article" date="2016" name="Appl. Microbiol. Biotechnol.">
        <title>Characterization of T-DNA insertion mutants with decreased virulence in the entomopathogenic fungus Beauveria bassiana JEF-007.</title>
        <authorList>
            <person name="Kim S."/>
            <person name="Lee S.J."/>
            <person name="Nai Y.S."/>
            <person name="Yu J.S."/>
            <person name="Lee M.R."/>
            <person name="Yang Y.T."/>
            <person name="Kim J.S."/>
        </authorList>
    </citation>
    <scope>NUCLEOTIDE SEQUENCE [LARGE SCALE GENOMIC DNA]</scope>
    <source>
        <strain evidence="2 3">JEF-007</strain>
    </source>
</reference>
<sequence>MPSSYVLTGRGGAGNTHRLTSTATSSKPATSSSSSSSSFSVPAITASSSTPRIVSSGVGGAGNMRALDPGARSSAAHDLQLDVRRAAARDRHPVGYAGRGGAGNAYAYADDDADGASLLSASSAASSVAERAKGWATRVSGSFSRS</sequence>
<protein>
    <submittedName>
        <fullName evidence="2">Uncharacterized protein</fullName>
    </submittedName>
</protein>
<evidence type="ECO:0000313" key="2">
    <source>
        <dbReference type="EMBL" id="PMB72166.1"/>
    </source>
</evidence>
<dbReference type="OMA" id="WGKIRGM"/>
<dbReference type="PANTHER" id="PTHR34693">
    <property type="entry name" value="PROTEIN PAR32"/>
    <property type="match status" value="1"/>
</dbReference>
<dbReference type="AlphaFoldDB" id="A0A2N6NY21"/>
<dbReference type="EMBL" id="MRVG01000002">
    <property type="protein sequence ID" value="PMB72166.1"/>
    <property type="molecule type" value="Genomic_DNA"/>
</dbReference>
<proteinExistence type="predicted"/>
<evidence type="ECO:0000313" key="3">
    <source>
        <dbReference type="Proteomes" id="UP000235728"/>
    </source>
</evidence>
<comment type="caution">
    <text evidence="2">The sequence shown here is derived from an EMBL/GenBank/DDBJ whole genome shotgun (WGS) entry which is preliminary data.</text>
</comment>
<dbReference type="PANTHER" id="PTHR34693:SF2">
    <property type="entry name" value="DUF3602 DOMAIN-CONTAINING PROTEIN"/>
    <property type="match status" value="1"/>
</dbReference>
<dbReference type="Proteomes" id="UP000235728">
    <property type="component" value="Unassembled WGS sequence"/>
</dbReference>
<organism evidence="2 3">
    <name type="scientific">Beauveria bassiana</name>
    <name type="common">White muscardine disease fungus</name>
    <name type="synonym">Tritirachium shiotae</name>
    <dbReference type="NCBI Taxonomy" id="176275"/>
    <lineage>
        <taxon>Eukaryota</taxon>
        <taxon>Fungi</taxon>
        <taxon>Dikarya</taxon>
        <taxon>Ascomycota</taxon>
        <taxon>Pezizomycotina</taxon>
        <taxon>Sordariomycetes</taxon>
        <taxon>Hypocreomycetidae</taxon>
        <taxon>Hypocreales</taxon>
        <taxon>Cordycipitaceae</taxon>
        <taxon>Beauveria</taxon>
    </lineage>
</organism>
<name>A0A2N6NY21_BEABA</name>
<accession>A0A2N6NY21</accession>
<feature type="region of interest" description="Disordered" evidence="1">
    <location>
        <begin position="1"/>
        <end position="76"/>
    </location>
</feature>
<dbReference type="InterPro" id="IPR053203">
    <property type="entry name" value="Cisplatin_resist-associated"/>
</dbReference>